<dbReference type="GO" id="GO:0003735">
    <property type="term" value="F:structural constituent of ribosome"/>
    <property type="evidence" value="ECO:0007669"/>
    <property type="project" value="InterPro"/>
</dbReference>
<evidence type="ECO:0000256" key="8">
    <source>
        <dbReference type="SAM" id="MobiDB-lite"/>
    </source>
</evidence>
<evidence type="ECO:0000256" key="1">
    <source>
        <dbReference type="ARBA" id="ARBA00004173"/>
    </source>
</evidence>
<reference evidence="9" key="1">
    <citation type="submission" date="2020-10" db="EMBL/GenBank/DDBJ databases">
        <title>High-Quality Genome Resource of Clonostachys rosea strain S41 by Oxford Nanopore Long-Read Sequencing.</title>
        <authorList>
            <person name="Wang H."/>
        </authorList>
    </citation>
    <scope>NUCLEOTIDE SEQUENCE</scope>
    <source>
        <strain evidence="9">S41</strain>
    </source>
</reference>
<organism evidence="9 10">
    <name type="scientific">Bionectria ochroleuca</name>
    <name type="common">Gliocladium roseum</name>
    <dbReference type="NCBI Taxonomy" id="29856"/>
    <lineage>
        <taxon>Eukaryota</taxon>
        <taxon>Fungi</taxon>
        <taxon>Dikarya</taxon>
        <taxon>Ascomycota</taxon>
        <taxon>Pezizomycotina</taxon>
        <taxon>Sordariomycetes</taxon>
        <taxon>Hypocreomycetidae</taxon>
        <taxon>Hypocreales</taxon>
        <taxon>Bionectriaceae</taxon>
        <taxon>Clonostachys</taxon>
    </lineage>
</organism>
<evidence type="ECO:0000256" key="7">
    <source>
        <dbReference type="ARBA" id="ARBA00035421"/>
    </source>
</evidence>
<evidence type="ECO:0000256" key="6">
    <source>
        <dbReference type="ARBA" id="ARBA00035137"/>
    </source>
</evidence>
<protein>
    <recommendedName>
        <fullName evidence="6">Small ribosomal subunit protein mS23</fullName>
    </recommendedName>
    <alternativeName>
        <fullName evidence="7">37S ribosomal protein S25, mitochondrial</fullName>
    </alternativeName>
</protein>
<keyword evidence="4" id="KW-0496">Mitochondrion</keyword>
<dbReference type="Pfam" id="PF13741">
    <property type="entry name" value="MRP-S25"/>
    <property type="match status" value="1"/>
</dbReference>
<comment type="caution">
    <text evidence="9">The sequence shown here is derived from an EMBL/GenBank/DDBJ whole genome shotgun (WGS) entry which is preliminary data.</text>
</comment>
<gene>
    <name evidence="9" type="ORF">IM811_012907</name>
</gene>
<dbReference type="InterPro" id="IPR059242">
    <property type="entry name" value="mS23_dom"/>
</dbReference>
<proteinExistence type="inferred from homology"/>
<dbReference type="EMBL" id="JADCTT010000004">
    <property type="protein sequence ID" value="KAF9754149.1"/>
    <property type="molecule type" value="Genomic_DNA"/>
</dbReference>
<comment type="subcellular location">
    <subcellularLocation>
        <location evidence="1">Mitochondrion</location>
    </subcellularLocation>
</comment>
<sequence length="299" mass="34512">MEPPDTTSLAPALRFAELAQNFPSLGIHHHFEVELSDEHDDQTPRHSPRLGGHGCQADPARKGLQGRRKRTEQQNPPEQAHPHAALVRSRQLRAPSENAVRTVALRHRAPSKKATKPRNLYRPQQITYPEDSLRSTFYKDHPWELARPRNIVETDGRDAQRYDWSRGLRQRGMQLSGESVVQRQLWLMENQQMGREKAYDQARREFYRLRQEEEIERRVALEEAKYVGAYFGKSRLDVGLQLENAEYEKWKVWAAKESERREALLQESRASDFEDEDADVEAPETPGAATESLGAAESR</sequence>
<comment type="similarity">
    <text evidence="2">Belongs to the mitochondrion-specific ribosomal protein mS23 family.</text>
</comment>
<evidence type="ECO:0000313" key="10">
    <source>
        <dbReference type="Proteomes" id="UP000616885"/>
    </source>
</evidence>
<keyword evidence="3" id="KW-0689">Ribosomal protein</keyword>
<feature type="region of interest" description="Disordered" evidence="8">
    <location>
        <begin position="35"/>
        <end position="85"/>
    </location>
</feature>
<dbReference type="CDD" id="cd23701">
    <property type="entry name" value="At1g26750"/>
    <property type="match status" value="1"/>
</dbReference>
<keyword evidence="5" id="KW-0687">Ribonucleoprotein</keyword>
<accession>A0A8H7NE27</accession>
<dbReference type="PANTHER" id="PTHR37799:SF1">
    <property type="entry name" value="SMALL RIBOSOMAL SUBUNIT PROTEIN MS23"/>
    <property type="match status" value="1"/>
</dbReference>
<evidence type="ECO:0000313" key="9">
    <source>
        <dbReference type="EMBL" id="KAF9754149.1"/>
    </source>
</evidence>
<evidence type="ECO:0000256" key="2">
    <source>
        <dbReference type="ARBA" id="ARBA00009864"/>
    </source>
</evidence>
<dbReference type="GO" id="GO:0005763">
    <property type="term" value="C:mitochondrial small ribosomal subunit"/>
    <property type="evidence" value="ECO:0007669"/>
    <property type="project" value="InterPro"/>
</dbReference>
<dbReference type="PANTHER" id="PTHR37799">
    <property type="entry name" value="37S RIBOSOMAL PROTEIN S25, MITOCHONDRIAL"/>
    <property type="match status" value="1"/>
</dbReference>
<feature type="region of interest" description="Disordered" evidence="8">
    <location>
        <begin position="264"/>
        <end position="299"/>
    </location>
</feature>
<name>A0A8H7NE27_BIOOC</name>
<evidence type="ECO:0000256" key="5">
    <source>
        <dbReference type="ARBA" id="ARBA00023274"/>
    </source>
</evidence>
<feature type="compositionally biased region" description="Acidic residues" evidence="8">
    <location>
        <begin position="273"/>
        <end position="282"/>
    </location>
</feature>
<evidence type="ECO:0000256" key="4">
    <source>
        <dbReference type="ARBA" id="ARBA00023128"/>
    </source>
</evidence>
<evidence type="ECO:0000256" key="3">
    <source>
        <dbReference type="ARBA" id="ARBA00022980"/>
    </source>
</evidence>
<dbReference type="Proteomes" id="UP000616885">
    <property type="component" value="Unassembled WGS sequence"/>
</dbReference>
<dbReference type="InterPro" id="IPR016939">
    <property type="entry name" value="Ribosomal_mS23_fun"/>
</dbReference>
<dbReference type="AlphaFoldDB" id="A0A8H7NE27"/>